<proteinExistence type="predicted"/>
<dbReference type="Pfam" id="PF17334">
    <property type="entry name" value="CsgA"/>
    <property type="match status" value="1"/>
</dbReference>
<sequence length="83" mass="9910">MDQSLGYLREALSNYIEDHPICQGVYNRLEENNYTTEKEFVDGLAEEEMKVLDIILKQEIKHAKEEQDEERTKQLNEVFEQLF</sequence>
<name>A0ABT5V9H8_9BACI</name>
<comment type="caution">
    <text evidence="1">The sequence shown here is derived from an EMBL/GenBank/DDBJ whole genome shotgun (WGS) entry which is preliminary data.</text>
</comment>
<dbReference type="InterPro" id="IPR020255">
    <property type="entry name" value="CsgA"/>
</dbReference>
<organism evidence="1 2">
    <name type="scientific">Alkalihalobacterium chitinilyticum</name>
    <dbReference type="NCBI Taxonomy" id="2980103"/>
    <lineage>
        <taxon>Bacteria</taxon>
        <taxon>Bacillati</taxon>
        <taxon>Bacillota</taxon>
        <taxon>Bacilli</taxon>
        <taxon>Bacillales</taxon>
        <taxon>Bacillaceae</taxon>
        <taxon>Alkalihalobacterium</taxon>
    </lineage>
</organism>
<dbReference type="EMBL" id="JAOTPO010000001">
    <property type="protein sequence ID" value="MDE5412118.1"/>
    <property type="molecule type" value="Genomic_DNA"/>
</dbReference>
<evidence type="ECO:0000313" key="1">
    <source>
        <dbReference type="EMBL" id="MDE5412118.1"/>
    </source>
</evidence>
<gene>
    <name evidence="1" type="ORF">N7Z68_01800</name>
</gene>
<dbReference type="Proteomes" id="UP001148125">
    <property type="component" value="Unassembled WGS sequence"/>
</dbReference>
<accession>A0ABT5V9H8</accession>
<reference evidence="1" key="1">
    <citation type="submission" date="2024-05" db="EMBL/GenBank/DDBJ databases">
        <title>Alkalihalobacillus sp. strain MEB203 novel alkaliphilic bacterium from Lonar Lake, India.</title>
        <authorList>
            <person name="Joshi A."/>
            <person name="Thite S."/>
            <person name="Mengade P."/>
        </authorList>
    </citation>
    <scope>NUCLEOTIDE SEQUENCE</scope>
    <source>
        <strain evidence="1">MEB 203</strain>
    </source>
</reference>
<keyword evidence="2" id="KW-1185">Reference proteome</keyword>
<protein>
    <submittedName>
        <fullName evidence="1">Sigma-G-dependent sporulation-specific acid-soluble spore protein CsgA</fullName>
    </submittedName>
</protein>
<evidence type="ECO:0000313" key="2">
    <source>
        <dbReference type="Proteomes" id="UP001148125"/>
    </source>
</evidence>